<accession>A0A2J6QVH6</accession>
<dbReference type="PANTHER" id="PTHR11802:SF189">
    <property type="entry name" value="CARBOXYPEPTIDASE"/>
    <property type="match status" value="1"/>
</dbReference>
<dbReference type="AlphaFoldDB" id="A0A2J6QVH6"/>
<evidence type="ECO:0000313" key="9">
    <source>
        <dbReference type="Proteomes" id="UP000235786"/>
    </source>
</evidence>
<evidence type="ECO:0000256" key="3">
    <source>
        <dbReference type="ARBA" id="ARBA00022670"/>
    </source>
</evidence>
<sequence length="613" mass="67682">MSKEFKMAFNKILLWACLFETIVSQFPPKPEGLTTIISQIQPEVSISYKETEICETTPGVKSFSGYVHLPATLEPAFQPYPNNLFFWFFESRKDPANSPLAIYIQGGPGFSSLISVGSENGPCFVNEDSNSTRLNPWSWNNEVNMLYIDQPVQTGFSYDVPANGTLDQVSSNITMLDFSDGTPESNNTIVVGTFASQDQNSTANTTINGAHSVWHFAQAWLQEFPVYRPAEDKLHLWTESFGGKYAPTYTAYFQEQNAKIKNTPGEMNGAIPIHIKTIGLINGCTDILSSGAFYPEQAYNNTYGIQAITEDVYEASKLAYYQEPGGCRSLTETCRALATEYDPNNYGNVPLVNEACILADNECGNFVLLPLTDTGRNPFDIAQYPTTTYPPPFVAGFFNQHWVQAALGVPVNFTASSNSVTYAFESTGDLLISRGGTLDQYRQAIDSGVRTAMMYGDRDYQCNWLGGENVSLNIPHRQQDRFVSAGYEKIQTNGSYVGGMVRQAGPLSFSRVFEAGHLVPAFQPETAWRIFMRTLQDQDIATGSLSLGTDCGNDNYTTQGPSSILDIKNVVPPSLPIQCYLWQLSTTCTADQIEAVVNGTAVVEDYIVVEPKF</sequence>
<evidence type="ECO:0000256" key="6">
    <source>
        <dbReference type="ARBA" id="ARBA00023180"/>
    </source>
</evidence>
<evidence type="ECO:0000256" key="5">
    <source>
        <dbReference type="ARBA" id="ARBA00022801"/>
    </source>
</evidence>
<keyword evidence="3" id="KW-0645">Protease</keyword>
<keyword evidence="4 7" id="KW-0732">Signal</keyword>
<feature type="chain" id="PRO_5014339662" evidence="7">
    <location>
        <begin position="25"/>
        <end position="613"/>
    </location>
</feature>
<evidence type="ECO:0000256" key="4">
    <source>
        <dbReference type="ARBA" id="ARBA00022729"/>
    </source>
</evidence>
<organism evidence="8 9">
    <name type="scientific">Hyaloscypha variabilis (strain UAMH 11265 / GT02V1 / F)</name>
    <name type="common">Meliniomyces variabilis</name>
    <dbReference type="NCBI Taxonomy" id="1149755"/>
    <lineage>
        <taxon>Eukaryota</taxon>
        <taxon>Fungi</taxon>
        <taxon>Dikarya</taxon>
        <taxon>Ascomycota</taxon>
        <taxon>Pezizomycotina</taxon>
        <taxon>Leotiomycetes</taxon>
        <taxon>Helotiales</taxon>
        <taxon>Hyaloscyphaceae</taxon>
        <taxon>Hyaloscypha</taxon>
        <taxon>Hyaloscypha variabilis</taxon>
    </lineage>
</organism>
<dbReference type="GO" id="GO:0000324">
    <property type="term" value="C:fungal-type vacuole"/>
    <property type="evidence" value="ECO:0007669"/>
    <property type="project" value="TreeGrafter"/>
</dbReference>
<dbReference type="Gene3D" id="3.40.50.1820">
    <property type="entry name" value="alpha/beta hydrolase"/>
    <property type="match status" value="1"/>
</dbReference>
<dbReference type="InterPro" id="IPR029058">
    <property type="entry name" value="AB_hydrolase_fold"/>
</dbReference>
<dbReference type="Pfam" id="PF00450">
    <property type="entry name" value="Peptidase_S10"/>
    <property type="match status" value="1"/>
</dbReference>
<keyword evidence="9" id="KW-1185">Reference proteome</keyword>
<dbReference type="GO" id="GO:0006508">
    <property type="term" value="P:proteolysis"/>
    <property type="evidence" value="ECO:0007669"/>
    <property type="project" value="UniProtKB-KW"/>
</dbReference>
<dbReference type="GO" id="GO:0004185">
    <property type="term" value="F:serine-type carboxypeptidase activity"/>
    <property type="evidence" value="ECO:0007669"/>
    <property type="project" value="InterPro"/>
</dbReference>
<evidence type="ECO:0000256" key="7">
    <source>
        <dbReference type="SAM" id="SignalP"/>
    </source>
</evidence>
<gene>
    <name evidence="8" type="ORF">L207DRAFT_614639</name>
</gene>
<dbReference type="OrthoDB" id="443318at2759"/>
<evidence type="ECO:0000256" key="2">
    <source>
        <dbReference type="ARBA" id="ARBA00022645"/>
    </source>
</evidence>
<keyword evidence="6" id="KW-0325">Glycoprotein</keyword>
<proteinExistence type="inferred from homology"/>
<name>A0A2J6QVH6_HYAVF</name>
<dbReference type="SUPFAM" id="SSF53474">
    <property type="entry name" value="alpha/beta-Hydrolases"/>
    <property type="match status" value="1"/>
</dbReference>
<dbReference type="EMBL" id="KZ613968">
    <property type="protein sequence ID" value="PMD30260.1"/>
    <property type="molecule type" value="Genomic_DNA"/>
</dbReference>
<dbReference type="PRINTS" id="PR00724">
    <property type="entry name" value="CRBOXYPTASEC"/>
</dbReference>
<protein>
    <submittedName>
        <fullName evidence="8">Alpha/beta-hydrolase</fullName>
    </submittedName>
</protein>
<keyword evidence="5 8" id="KW-0378">Hydrolase</keyword>
<evidence type="ECO:0000256" key="1">
    <source>
        <dbReference type="ARBA" id="ARBA00009431"/>
    </source>
</evidence>
<dbReference type="InterPro" id="IPR001563">
    <property type="entry name" value="Peptidase_S10"/>
</dbReference>
<dbReference type="Proteomes" id="UP000235786">
    <property type="component" value="Unassembled WGS sequence"/>
</dbReference>
<dbReference type="PANTHER" id="PTHR11802">
    <property type="entry name" value="SERINE PROTEASE FAMILY S10 SERINE CARBOXYPEPTIDASE"/>
    <property type="match status" value="1"/>
</dbReference>
<evidence type="ECO:0000313" key="8">
    <source>
        <dbReference type="EMBL" id="PMD30260.1"/>
    </source>
</evidence>
<dbReference type="STRING" id="1149755.A0A2J6QVH6"/>
<keyword evidence="2" id="KW-0121">Carboxypeptidase</keyword>
<reference evidence="8 9" key="1">
    <citation type="submission" date="2016-04" db="EMBL/GenBank/DDBJ databases">
        <title>A degradative enzymes factory behind the ericoid mycorrhizal symbiosis.</title>
        <authorList>
            <consortium name="DOE Joint Genome Institute"/>
            <person name="Martino E."/>
            <person name="Morin E."/>
            <person name="Grelet G."/>
            <person name="Kuo A."/>
            <person name="Kohler A."/>
            <person name="Daghino S."/>
            <person name="Barry K."/>
            <person name="Choi C."/>
            <person name="Cichocki N."/>
            <person name="Clum A."/>
            <person name="Copeland A."/>
            <person name="Hainaut M."/>
            <person name="Haridas S."/>
            <person name="Labutti K."/>
            <person name="Lindquist E."/>
            <person name="Lipzen A."/>
            <person name="Khouja H.-R."/>
            <person name="Murat C."/>
            <person name="Ohm R."/>
            <person name="Olson A."/>
            <person name="Spatafora J."/>
            <person name="Veneault-Fourrey C."/>
            <person name="Henrissat B."/>
            <person name="Grigoriev I."/>
            <person name="Martin F."/>
            <person name="Perotto S."/>
        </authorList>
    </citation>
    <scope>NUCLEOTIDE SEQUENCE [LARGE SCALE GENOMIC DNA]</scope>
    <source>
        <strain evidence="8 9">F</strain>
    </source>
</reference>
<comment type="similarity">
    <text evidence="1">Belongs to the peptidase S10 family.</text>
</comment>
<feature type="signal peptide" evidence="7">
    <location>
        <begin position="1"/>
        <end position="24"/>
    </location>
</feature>